<dbReference type="EMBL" id="VSRR010026727">
    <property type="protein sequence ID" value="MPC67766.1"/>
    <property type="molecule type" value="Genomic_DNA"/>
</dbReference>
<sequence>MAVMEEPCLLGLDFLIRSAACVDLGRMQMQVRKEIVPLILEDAAEQVESPVTTSYVKDERLELHYRVVREGGVADSTVTAGGRPGSSEWLRW</sequence>
<organism evidence="1 2">
    <name type="scientific">Portunus trituberculatus</name>
    <name type="common">Swimming crab</name>
    <name type="synonym">Neptunus trituberculatus</name>
    <dbReference type="NCBI Taxonomy" id="210409"/>
    <lineage>
        <taxon>Eukaryota</taxon>
        <taxon>Metazoa</taxon>
        <taxon>Ecdysozoa</taxon>
        <taxon>Arthropoda</taxon>
        <taxon>Crustacea</taxon>
        <taxon>Multicrustacea</taxon>
        <taxon>Malacostraca</taxon>
        <taxon>Eumalacostraca</taxon>
        <taxon>Eucarida</taxon>
        <taxon>Decapoda</taxon>
        <taxon>Pleocyemata</taxon>
        <taxon>Brachyura</taxon>
        <taxon>Eubrachyura</taxon>
        <taxon>Portunoidea</taxon>
        <taxon>Portunidae</taxon>
        <taxon>Portuninae</taxon>
        <taxon>Portunus</taxon>
    </lineage>
</organism>
<name>A0A5B7HCR4_PORTR</name>
<evidence type="ECO:0000313" key="2">
    <source>
        <dbReference type="Proteomes" id="UP000324222"/>
    </source>
</evidence>
<protein>
    <submittedName>
        <fullName evidence="1">Uncharacterized protein</fullName>
    </submittedName>
</protein>
<gene>
    <name evidence="1" type="ORF">E2C01_061950</name>
</gene>
<keyword evidence="2" id="KW-1185">Reference proteome</keyword>
<proteinExistence type="predicted"/>
<dbReference type="AlphaFoldDB" id="A0A5B7HCR4"/>
<accession>A0A5B7HCR4</accession>
<dbReference type="Proteomes" id="UP000324222">
    <property type="component" value="Unassembled WGS sequence"/>
</dbReference>
<comment type="caution">
    <text evidence="1">The sequence shown here is derived from an EMBL/GenBank/DDBJ whole genome shotgun (WGS) entry which is preliminary data.</text>
</comment>
<reference evidence="1 2" key="1">
    <citation type="submission" date="2019-05" db="EMBL/GenBank/DDBJ databases">
        <title>Another draft genome of Portunus trituberculatus and its Hox gene families provides insights of decapod evolution.</title>
        <authorList>
            <person name="Jeong J.-H."/>
            <person name="Song I."/>
            <person name="Kim S."/>
            <person name="Choi T."/>
            <person name="Kim D."/>
            <person name="Ryu S."/>
            <person name="Kim W."/>
        </authorList>
    </citation>
    <scope>NUCLEOTIDE SEQUENCE [LARGE SCALE GENOMIC DNA]</scope>
    <source>
        <tissue evidence="1">Muscle</tissue>
    </source>
</reference>
<evidence type="ECO:0000313" key="1">
    <source>
        <dbReference type="EMBL" id="MPC67766.1"/>
    </source>
</evidence>